<dbReference type="PANTHER" id="PTHR30576">
    <property type="entry name" value="COLANIC BIOSYNTHESIS UDP-GLUCOSE LIPID CARRIER TRANSFERASE"/>
    <property type="match status" value="1"/>
</dbReference>
<protein>
    <recommendedName>
        <fullName evidence="8">Bacterial sugar transferase domain-containing protein</fullName>
    </recommendedName>
</protein>
<dbReference type="AlphaFoldDB" id="A0A1F5P9V5"/>
<evidence type="ECO:0000256" key="5">
    <source>
        <dbReference type="ARBA" id="ARBA00022989"/>
    </source>
</evidence>
<gene>
    <name evidence="9" type="ORF">A3J48_01965</name>
</gene>
<dbReference type="NCBIfam" id="TIGR03025">
    <property type="entry name" value="EPS_sugtrans"/>
    <property type="match status" value="1"/>
</dbReference>
<accession>A0A1F5P9V5</accession>
<feature type="transmembrane region" description="Helical" evidence="7">
    <location>
        <begin position="108"/>
        <end position="131"/>
    </location>
</feature>
<comment type="subcellular location">
    <subcellularLocation>
        <location evidence="1">Membrane</location>
        <topology evidence="1">Multi-pass membrane protein</topology>
    </subcellularLocation>
</comment>
<evidence type="ECO:0000256" key="2">
    <source>
        <dbReference type="ARBA" id="ARBA00006464"/>
    </source>
</evidence>
<dbReference type="InterPro" id="IPR003362">
    <property type="entry name" value="Bact_transf"/>
</dbReference>
<dbReference type="STRING" id="1817832.A3J48_01965"/>
<evidence type="ECO:0000256" key="6">
    <source>
        <dbReference type="ARBA" id="ARBA00023136"/>
    </source>
</evidence>
<sequence>MKRAELLFNLLAIPLDAAMVIASAVFAYFLRIKFAYIWPIVFEINPFDYIRTIILIIPFFLVVLAVYGLYSVRSTDRLGPELLKIFAAVATALMVVILIFFFDRNVFPSRLIVLISGAITLVMLMAGRIILRFIRDGQLKRGHGAHRLVISQGPKSDARILDSIKKIPSLGYKVAGVLDSTSPDLLKQLDELHSQNRVDEFLQIDPDMTSLKSAELVIFCHDRGIKFNFVPNIFEVSTRRMEVEMISDSPIIKLKGTPLDGWGRVVKRTSDLLASGLALVFLSPIFLAVYIAVRLDSPGRAIYVAPRAGYGREFTFYKFRSMQTHLSTGQGYGGEVADALREKLTKESSIRPGFIPKIANDPRVTRVGRFIRKAKLDELPQFWNVLKGDMSLVGPRAHILDEVSNYKDKHLRLFTIKPGLTGLTQIAQMQNPSLSFEEEVRLDLYYIENWSLWGDIKIIFKTAWLLLTGRLSSQNE</sequence>
<dbReference type="PANTHER" id="PTHR30576:SF0">
    <property type="entry name" value="UNDECAPRENYL-PHOSPHATE N-ACETYLGALACTOSAMINYL 1-PHOSPHATE TRANSFERASE-RELATED"/>
    <property type="match status" value="1"/>
</dbReference>
<dbReference type="Proteomes" id="UP000176786">
    <property type="component" value="Unassembled WGS sequence"/>
</dbReference>
<feature type="transmembrane region" description="Helical" evidence="7">
    <location>
        <begin position="49"/>
        <end position="70"/>
    </location>
</feature>
<organism evidence="9 10">
    <name type="scientific">Candidatus Doudnabacteria bacterium RIFCSPHIGHO2_02_FULL_46_11</name>
    <dbReference type="NCBI Taxonomy" id="1817832"/>
    <lineage>
        <taxon>Bacteria</taxon>
        <taxon>Candidatus Doudnaibacteriota</taxon>
    </lineage>
</organism>
<feature type="domain" description="Bacterial sugar transferase" evidence="8">
    <location>
        <begin position="267"/>
        <end position="467"/>
    </location>
</feature>
<name>A0A1F5P9V5_9BACT</name>
<evidence type="ECO:0000256" key="3">
    <source>
        <dbReference type="ARBA" id="ARBA00022679"/>
    </source>
</evidence>
<feature type="transmembrane region" description="Helical" evidence="7">
    <location>
        <begin position="82"/>
        <end position="102"/>
    </location>
</feature>
<evidence type="ECO:0000256" key="1">
    <source>
        <dbReference type="ARBA" id="ARBA00004141"/>
    </source>
</evidence>
<evidence type="ECO:0000313" key="9">
    <source>
        <dbReference type="EMBL" id="OGE86683.1"/>
    </source>
</evidence>
<dbReference type="InterPro" id="IPR017475">
    <property type="entry name" value="EPS_sugar_tfrase"/>
</dbReference>
<keyword evidence="6 7" id="KW-0472">Membrane</keyword>
<dbReference type="Pfam" id="PF13727">
    <property type="entry name" value="CoA_binding_3"/>
    <property type="match status" value="1"/>
</dbReference>
<proteinExistence type="inferred from homology"/>
<feature type="transmembrane region" description="Helical" evidence="7">
    <location>
        <begin position="272"/>
        <end position="293"/>
    </location>
</feature>
<comment type="caution">
    <text evidence="9">The sequence shown here is derived from an EMBL/GenBank/DDBJ whole genome shotgun (WGS) entry which is preliminary data.</text>
</comment>
<comment type="similarity">
    <text evidence="2">Belongs to the bacterial sugar transferase family.</text>
</comment>
<keyword evidence="5 7" id="KW-1133">Transmembrane helix</keyword>
<evidence type="ECO:0000256" key="4">
    <source>
        <dbReference type="ARBA" id="ARBA00022692"/>
    </source>
</evidence>
<evidence type="ECO:0000313" key="10">
    <source>
        <dbReference type="Proteomes" id="UP000176786"/>
    </source>
</evidence>
<dbReference type="GO" id="GO:0016780">
    <property type="term" value="F:phosphotransferase activity, for other substituted phosphate groups"/>
    <property type="evidence" value="ECO:0007669"/>
    <property type="project" value="TreeGrafter"/>
</dbReference>
<dbReference type="Gene3D" id="3.40.50.720">
    <property type="entry name" value="NAD(P)-binding Rossmann-like Domain"/>
    <property type="match status" value="1"/>
</dbReference>
<dbReference type="GO" id="GO:0016020">
    <property type="term" value="C:membrane"/>
    <property type="evidence" value="ECO:0007669"/>
    <property type="project" value="UniProtKB-SubCell"/>
</dbReference>
<dbReference type="Pfam" id="PF02397">
    <property type="entry name" value="Bac_transf"/>
    <property type="match status" value="1"/>
</dbReference>
<reference evidence="9 10" key="1">
    <citation type="journal article" date="2016" name="Nat. Commun.">
        <title>Thousands of microbial genomes shed light on interconnected biogeochemical processes in an aquifer system.</title>
        <authorList>
            <person name="Anantharaman K."/>
            <person name="Brown C.T."/>
            <person name="Hug L.A."/>
            <person name="Sharon I."/>
            <person name="Castelle C.J."/>
            <person name="Probst A.J."/>
            <person name="Thomas B.C."/>
            <person name="Singh A."/>
            <person name="Wilkins M.J."/>
            <person name="Karaoz U."/>
            <person name="Brodie E.L."/>
            <person name="Williams K.H."/>
            <person name="Hubbard S.S."/>
            <person name="Banfield J.F."/>
        </authorList>
    </citation>
    <scope>NUCLEOTIDE SEQUENCE [LARGE SCALE GENOMIC DNA]</scope>
</reference>
<evidence type="ECO:0000259" key="8">
    <source>
        <dbReference type="Pfam" id="PF02397"/>
    </source>
</evidence>
<dbReference type="EMBL" id="MFES01000001">
    <property type="protein sequence ID" value="OGE86683.1"/>
    <property type="molecule type" value="Genomic_DNA"/>
</dbReference>
<feature type="transmembrane region" description="Helical" evidence="7">
    <location>
        <begin position="7"/>
        <end position="29"/>
    </location>
</feature>
<keyword evidence="3" id="KW-0808">Transferase</keyword>
<keyword evidence="4 7" id="KW-0812">Transmembrane</keyword>
<evidence type="ECO:0000256" key="7">
    <source>
        <dbReference type="SAM" id="Phobius"/>
    </source>
</evidence>